<feature type="active site" description="Charge relay system" evidence="3">
    <location>
        <position position="308"/>
    </location>
</feature>
<dbReference type="Proteomes" id="UP000242656">
    <property type="component" value="Unassembled WGS sequence"/>
</dbReference>
<protein>
    <submittedName>
        <fullName evidence="6">LD-carboxypeptidase</fullName>
    </submittedName>
</protein>
<dbReference type="CDD" id="cd07062">
    <property type="entry name" value="Peptidase_S66_mccF_like"/>
    <property type="match status" value="1"/>
</dbReference>
<keyword evidence="6" id="KW-0121">Carboxypeptidase</keyword>
<name>A0A2B0MZX8_BACCE</name>
<dbReference type="Pfam" id="PF02016">
    <property type="entry name" value="Peptidase_S66"/>
    <property type="match status" value="1"/>
</dbReference>
<keyword evidence="2" id="KW-0378">Hydrolase</keyword>
<dbReference type="InterPro" id="IPR029062">
    <property type="entry name" value="Class_I_gatase-like"/>
</dbReference>
<evidence type="ECO:0000259" key="4">
    <source>
        <dbReference type="Pfam" id="PF02016"/>
    </source>
</evidence>
<accession>A0A2B0MZX8</accession>
<dbReference type="InterPro" id="IPR027461">
    <property type="entry name" value="Carboxypeptidase_A_C_sf"/>
</dbReference>
<dbReference type="Gene3D" id="3.50.30.60">
    <property type="entry name" value="LD-carboxypeptidase A C-terminal domain-like"/>
    <property type="match status" value="1"/>
</dbReference>
<evidence type="ECO:0000256" key="3">
    <source>
        <dbReference type="PIRSR" id="PIRSR028757-1"/>
    </source>
</evidence>
<dbReference type="PANTHER" id="PTHR30237">
    <property type="entry name" value="MURAMOYLTETRAPEPTIDE CARBOXYPEPTIDASE"/>
    <property type="match status" value="1"/>
</dbReference>
<evidence type="ECO:0000256" key="1">
    <source>
        <dbReference type="ARBA" id="ARBA00010233"/>
    </source>
</evidence>
<evidence type="ECO:0000256" key="2">
    <source>
        <dbReference type="ARBA" id="ARBA00022801"/>
    </source>
</evidence>
<comment type="caution">
    <text evidence="6">The sequence shown here is derived from an EMBL/GenBank/DDBJ whole genome shotgun (WGS) entry which is preliminary data.</text>
</comment>
<evidence type="ECO:0000259" key="5">
    <source>
        <dbReference type="Pfam" id="PF17676"/>
    </source>
</evidence>
<dbReference type="Gene3D" id="3.40.50.10740">
    <property type="entry name" value="Class I glutamine amidotransferase-like"/>
    <property type="match status" value="1"/>
</dbReference>
<dbReference type="PANTHER" id="PTHR30237:SF5">
    <property type="entry name" value="CARBOXYPEPTIDASE VC_A0337-RELATED"/>
    <property type="match status" value="1"/>
</dbReference>
<gene>
    <name evidence="6" type="ORF">COI93_01120</name>
</gene>
<evidence type="ECO:0000313" key="7">
    <source>
        <dbReference type="Proteomes" id="UP000242656"/>
    </source>
</evidence>
<dbReference type="SUPFAM" id="SSF141986">
    <property type="entry name" value="LD-carboxypeptidase A C-terminal domain-like"/>
    <property type="match status" value="1"/>
</dbReference>
<dbReference type="SUPFAM" id="SSF52317">
    <property type="entry name" value="Class I glutamine amidotransferase-like"/>
    <property type="match status" value="1"/>
</dbReference>
<dbReference type="EMBL" id="NUWN01000004">
    <property type="protein sequence ID" value="PFK47723.1"/>
    <property type="molecule type" value="Genomic_DNA"/>
</dbReference>
<reference evidence="6 7" key="1">
    <citation type="submission" date="2017-09" db="EMBL/GenBank/DDBJ databases">
        <title>Large-scale bioinformatics analysis of Bacillus genomes uncovers conserved roles of natural products in bacterial physiology.</title>
        <authorList>
            <consortium name="Agbiome Team Llc"/>
            <person name="Bleich R.M."/>
            <person name="Grubbs K.J."/>
            <person name="Santa Maria K.C."/>
            <person name="Allen S.E."/>
            <person name="Farag S."/>
            <person name="Shank E.A."/>
            <person name="Bowers A."/>
        </authorList>
    </citation>
    <scope>NUCLEOTIDE SEQUENCE [LARGE SCALE GENOMIC DNA]</scope>
    <source>
        <strain evidence="6 7">AFS083043</strain>
    </source>
</reference>
<feature type="domain" description="LD-carboxypeptidase N-terminal" evidence="4">
    <location>
        <begin position="13"/>
        <end position="130"/>
    </location>
</feature>
<dbReference type="Pfam" id="PF17676">
    <property type="entry name" value="Peptidase_S66C"/>
    <property type="match status" value="1"/>
</dbReference>
<feature type="active site" description="Charge relay system" evidence="3">
    <location>
        <position position="241"/>
    </location>
</feature>
<keyword evidence="6" id="KW-0645">Protease</keyword>
<dbReference type="InterPro" id="IPR003507">
    <property type="entry name" value="S66_fam"/>
</dbReference>
<dbReference type="GO" id="GO:0004180">
    <property type="term" value="F:carboxypeptidase activity"/>
    <property type="evidence" value="ECO:0007669"/>
    <property type="project" value="UniProtKB-KW"/>
</dbReference>
<comment type="similarity">
    <text evidence="1">Belongs to the peptidase S66 family.</text>
</comment>
<organism evidence="6 7">
    <name type="scientific">Bacillus cereus</name>
    <dbReference type="NCBI Taxonomy" id="1396"/>
    <lineage>
        <taxon>Bacteria</taxon>
        <taxon>Bacillati</taxon>
        <taxon>Bacillota</taxon>
        <taxon>Bacilli</taxon>
        <taxon>Bacillales</taxon>
        <taxon>Bacillaceae</taxon>
        <taxon>Bacillus</taxon>
        <taxon>Bacillus cereus group</taxon>
    </lineage>
</organism>
<feature type="domain" description="LD-carboxypeptidase C-terminal" evidence="5">
    <location>
        <begin position="201"/>
        <end position="323"/>
    </location>
</feature>
<dbReference type="RefSeq" id="WP_098489291.1">
    <property type="nucleotide sequence ID" value="NZ_NUWN01000004.1"/>
</dbReference>
<dbReference type="AlphaFoldDB" id="A0A2B0MZX8"/>
<dbReference type="InterPro" id="IPR040449">
    <property type="entry name" value="Peptidase_S66_N"/>
</dbReference>
<dbReference type="InterPro" id="IPR040921">
    <property type="entry name" value="Peptidase_S66C"/>
</dbReference>
<sequence length="338" mass="38097">MIKYPFLEKGATIGVTAPSSGVNVELHSMFRQACESMERKGYKVVCGETVWTQEKAKSSSAKKRANELIEMMQDENIDIIIPPWGGELLIEMLDKIDFDKINQKWILGYSDVSVLLLAITLKTGIATAHGTNLVDLRGEYSDDTTAMWQSVLSMEAGSSITQYSSEKYQMKWQHNNPSPCVFHLTENTNWKTVSTDKIKMKGRLLGGCIDVIRHLIGTPFGKVEDFREKHFDHEPLIWYFENCELTTTDLRRSLVQMKLAGWFDNCSGILFGRSAANHTVDGYTAEDVYKELADELQIPIVYDIDCGHVPPQITFINGAFAEIEVGDGKGVIIQHFQQ</sequence>
<feature type="active site" description="Nucleophile" evidence="3">
    <location>
        <position position="110"/>
    </location>
</feature>
<proteinExistence type="inferred from homology"/>
<dbReference type="PIRSF" id="PIRSF028757">
    <property type="entry name" value="LD-carboxypeptidase"/>
    <property type="match status" value="1"/>
</dbReference>
<evidence type="ECO:0000313" key="6">
    <source>
        <dbReference type="EMBL" id="PFK47723.1"/>
    </source>
</evidence>
<dbReference type="InterPro" id="IPR027478">
    <property type="entry name" value="LdcA_N"/>
</dbReference>